<proteinExistence type="predicted"/>
<sequence>RGVRTVYKQNQEQNVSILKDYRVWILIGTIVALIIVNVFMVIKNKKKKRSKK</sequence>
<accession>A0A1H2T415</accession>
<dbReference type="EMBL" id="FNNF01000012">
    <property type="protein sequence ID" value="SDW38621.1"/>
    <property type="molecule type" value="Genomic_DNA"/>
</dbReference>
<reference evidence="2 3" key="1">
    <citation type="submission" date="2016-10" db="EMBL/GenBank/DDBJ databases">
        <authorList>
            <person name="de Groot N.N."/>
        </authorList>
    </citation>
    <scope>NUCLEOTIDE SEQUENCE [LARGE SCALE GENOMIC DNA]</scope>
    <source>
        <strain evidence="2 3">S3b</strain>
    </source>
</reference>
<name>A0A1H2T415_9FIRM</name>
<keyword evidence="1" id="KW-0812">Transmembrane</keyword>
<feature type="non-terminal residue" evidence="2">
    <location>
        <position position="1"/>
    </location>
</feature>
<evidence type="ECO:0000313" key="2">
    <source>
        <dbReference type="EMBL" id="SDW38621.1"/>
    </source>
</evidence>
<evidence type="ECO:0000313" key="3">
    <source>
        <dbReference type="Proteomes" id="UP000182429"/>
    </source>
</evidence>
<protein>
    <submittedName>
        <fullName evidence="2">Uncharacterized protein</fullName>
    </submittedName>
</protein>
<organism evidence="2 3">
    <name type="scientific">Kandleria vitulina</name>
    <dbReference type="NCBI Taxonomy" id="1630"/>
    <lineage>
        <taxon>Bacteria</taxon>
        <taxon>Bacillati</taxon>
        <taxon>Bacillota</taxon>
        <taxon>Erysipelotrichia</taxon>
        <taxon>Erysipelotrichales</taxon>
        <taxon>Coprobacillaceae</taxon>
        <taxon>Kandleria</taxon>
    </lineage>
</organism>
<feature type="transmembrane region" description="Helical" evidence="1">
    <location>
        <begin position="23"/>
        <end position="42"/>
    </location>
</feature>
<evidence type="ECO:0000256" key="1">
    <source>
        <dbReference type="SAM" id="Phobius"/>
    </source>
</evidence>
<dbReference type="AlphaFoldDB" id="A0A1H2T415"/>
<gene>
    <name evidence="2" type="ORF">SAMN04487759_11217</name>
</gene>
<keyword evidence="1" id="KW-1133">Transmembrane helix</keyword>
<dbReference type="Proteomes" id="UP000182429">
    <property type="component" value="Unassembled WGS sequence"/>
</dbReference>
<keyword evidence="1" id="KW-0472">Membrane</keyword>